<keyword evidence="4" id="KW-0677">Repeat</keyword>
<sequence>MLRQSFSGGIVIPNPHPVETVEIISAPLPDKVVLPLQQRIGDEAIPCVKVGDKVLTGQVIAKTEDHFCVPIHASISGEVVSIAEQTIPHKSGLKSKCITIESDGKDQWAKHIGCGSDFLHCDKATMIRYIQSSGIVGLGGAGFPAHAKLEGIQDCHTLIINGTECEPGIMCDDALMQHHPREVIRGVEILLHICGAQRAIIAVEDDKQEALNSLLMYCHNDRISIEQIPTKYTSGAEKLLIKALLGIEIPSGGFAIDTGVVCQNVATTKAIFDAVINNKPLVSRIVTVTGSGVESPNNYEVRLGASFEHIVSMSKPNTNQHAIRMGGMMMGVDVETTRVPVCKITNCIFVNNIEVKFSTQECIRCGQCNQACPVDLLPQQLYWYAKSENTDKAMDYNLEDCIECRCCDYVCPSHIPLAEYFSFAKALHRKTTEDQYRTDIARERFEFREYRLERNKQERAEMMAAKKEELKKKMANDKAQKDKIAAAMARVKKTKKANDDA</sequence>
<reference evidence="10" key="1">
    <citation type="submission" date="2016-10" db="EMBL/GenBank/DDBJ databases">
        <authorList>
            <person name="de Groot N.N."/>
        </authorList>
    </citation>
    <scope>NUCLEOTIDE SEQUENCE</scope>
</reference>
<dbReference type="Pfam" id="PF01512">
    <property type="entry name" value="Complex1_51K"/>
    <property type="match status" value="1"/>
</dbReference>
<dbReference type="AlphaFoldDB" id="A0A1W1DD45"/>
<dbReference type="InterPro" id="IPR017900">
    <property type="entry name" value="4Fe4S_Fe_S_CS"/>
</dbReference>
<dbReference type="NCBIfam" id="NF003454">
    <property type="entry name" value="PRK05035.1"/>
    <property type="match status" value="1"/>
</dbReference>
<dbReference type="PROSITE" id="PS00198">
    <property type="entry name" value="4FE4S_FER_1"/>
    <property type="match status" value="1"/>
</dbReference>
<dbReference type="PANTHER" id="PTHR43034">
    <property type="entry name" value="ION-TRANSLOCATING OXIDOREDUCTASE COMPLEX SUBUNIT C"/>
    <property type="match status" value="1"/>
</dbReference>
<proteinExistence type="inferred from homology"/>
<dbReference type="GO" id="GO:0016020">
    <property type="term" value="C:membrane"/>
    <property type="evidence" value="ECO:0007669"/>
    <property type="project" value="InterPro"/>
</dbReference>
<protein>
    <submittedName>
        <fullName evidence="10">Electron transport complex protein RnfC</fullName>
    </submittedName>
</protein>
<evidence type="ECO:0000256" key="8">
    <source>
        <dbReference type="SAM" id="Coils"/>
    </source>
</evidence>
<gene>
    <name evidence="10" type="ORF">MNB_SUP05-11-57</name>
</gene>
<dbReference type="EMBL" id="FPHS01000060">
    <property type="protein sequence ID" value="SFV78912.1"/>
    <property type="molecule type" value="Genomic_DNA"/>
</dbReference>
<dbReference type="InterPro" id="IPR010208">
    <property type="entry name" value="Ion_transpt_RnfC/RsxC"/>
</dbReference>
<dbReference type="InterPro" id="IPR026902">
    <property type="entry name" value="RnfC_N"/>
</dbReference>
<dbReference type="PROSITE" id="PS51379">
    <property type="entry name" value="4FE4S_FER_2"/>
    <property type="match status" value="2"/>
</dbReference>
<keyword evidence="7" id="KW-0411">Iron-sulfur</keyword>
<evidence type="ECO:0000256" key="7">
    <source>
        <dbReference type="ARBA" id="ARBA00023014"/>
    </source>
</evidence>
<name>A0A1W1DD45_9ZZZZ</name>
<dbReference type="SUPFAM" id="SSF142019">
    <property type="entry name" value="Nqo1 FMN-binding domain-like"/>
    <property type="match status" value="1"/>
</dbReference>
<evidence type="ECO:0000259" key="9">
    <source>
        <dbReference type="PROSITE" id="PS51379"/>
    </source>
</evidence>
<evidence type="ECO:0000313" key="10">
    <source>
        <dbReference type="EMBL" id="SFV78912.1"/>
    </source>
</evidence>
<keyword evidence="1" id="KW-0813">Transport</keyword>
<dbReference type="Gene3D" id="3.40.50.11540">
    <property type="entry name" value="NADH-ubiquinone oxidoreductase 51kDa subunit"/>
    <property type="match status" value="1"/>
</dbReference>
<feature type="domain" description="4Fe-4S ferredoxin-type" evidence="9">
    <location>
        <begin position="353"/>
        <end position="382"/>
    </location>
</feature>
<accession>A0A1W1DD45</accession>
<evidence type="ECO:0000256" key="4">
    <source>
        <dbReference type="ARBA" id="ARBA00022737"/>
    </source>
</evidence>
<keyword evidence="3" id="KW-0479">Metal-binding</keyword>
<dbReference type="InterPro" id="IPR017896">
    <property type="entry name" value="4Fe4S_Fe-S-bd"/>
</dbReference>
<dbReference type="GO" id="GO:0009055">
    <property type="term" value="F:electron transfer activity"/>
    <property type="evidence" value="ECO:0007669"/>
    <property type="project" value="InterPro"/>
</dbReference>
<dbReference type="Pfam" id="PF12838">
    <property type="entry name" value="Fer4_7"/>
    <property type="match status" value="1"/>
</dbReference>
<dbReference type="PANTHER" id="PTHR43034:SF2">
    <property type="entry name" value="ION-TRANSLOCATING OXIDOREDUCTASE COMPLEX SUBUNIT C"/>
    <property type="match status" value="1"/>
</dbReference>
<dbReference type="SUPFAM" id="SSF46548">
    <property type="entry name" value="alpha-helical ferredoxin"/>
    <property type="match status" value="1"/>
</dbReference>
<keyword evidence="8" id="KW-0175">Coiled coil</keyword>
<dbReference type="Pfam" id="PF13375">
    <property type="entry name" value="RnfC_N"/>
    <property type="match status" value="1"/>
</dbReference>
<organism evidence="10">
    <name type="scientific">hydrothermal vent metagenome</name>
    <dbReference type="NCBI Taxonomy" id="652676"/>
    <lineage>
        <taxon>unclassified sequences</taxon>
        <taxon>metagenomes</taxon>
        <taxon>ecological metagenomes</taxon>
    </lineage>
</organism>
<evidence type="ECO:0000256" key="2">
    <source>
        <dbReference type="ARBA" id="ARBA00022485"/>
    </source>
</evidence>
<keyword evidence="5" id="KW-0249">Electron transport</keyword>
<keyword evidence="2" id="KW-0004">4Fe-4S</keyword>
<dbReference type="GO" id="GO:0051539">
    <property type="term" value="F:4 iron, 4 sulfur cluster binding"/>
    <property type="evidence" value="ECO:0007669"/>
    <property type="project" value="UniProtKB-KW"/>
</dbReference>
<dbReference type="InterPro" id="IPR037225">
    <property type="entry name" value="Nuo51_FMN-bd_sf"/>
</dbReference>
<dbReference type="InterPro" id="IPR011538">
    <property type="entry name" value="Nuo51_FMN-bd"/>
</dbReference>
<dbReference type="GO" id="GO:0046872">
    <property type="term" value="F:metal ion binding"/>
    <property type="evidence" value="ECO:0007669"/>
    <property type="project" value="UniProtKB-KW"/>
</dbReference>
<feature type="coiled-coil region" evidence="8">
    <location>
        <begin position="452"/>
        <end position="487"/>
    </location>
</feature>
<dbReference type="NCBIfam" id="TIGR01945">
    <property type="entry name" value="rnfC"/>
    <property type="match status" value="1"/>
</dbReference>
<keyword evidence="6" id="KW-0408">Iron</keyword>
<evidence type="ECO:0000256" key="6">
    <source>
        <dbReference type="ARBA" id="ARBA00023004"/>
    </source>
</evidence>
<evidence type="ECO:0000256" key="5">
    <source>
        <dbReference type="ARBA" id="ARBA00022982"/>
    </source>
</evidence>
<dbReference type="HAMAP" id="MF_00461">
    <property type="entry name" value="RsxC_RnfC"/>
    <property type="match status" value="1"/>
</dbReference>
<evidence type="ECO:0000256" key="3">
    <source>
        <dbReference type="ARBA" id="ARBA00022723"/>
    </source>
</evidence>
<dbReference type="Gene3D" id="3.30.70.20">
    <property type="match status" value="1"/>
</dbReference>
<evidence type="ECO:0000256" key="1">
    <source>
        <dbReference type="ARBA" id="ARBA00022448"/>
    </source>
</evidence>
<feature type="domain" description="4Fe-4S ferredoxin-type" evidence="9">
    <location>
        <begin position="392"/>
        <end position="420"/>
    </location>
</feature>